<dbReference type="EMBL" id="LGRX02024782">
    <property type="protein sequence ID" value="KAK3253528.1"/>
    <property type="molecule type" value="Genomic_DNA"/>
</dbReference>
<sequence length="202" mass="22687">MCGDMCVRVLWSVRSRRHVQRAEQGDMCVRSHVARACVLWNVRSRETCACELWSVRSGDAAERRGSPLVFLQDVFRSVTLSAIRIAVGAPRRLSWRSMCNTWLANLINATGNVSQVDATVQHLLRAEDSYFRFNPTGGVFGCDLGTTDSEMMDALVEGARRYMDRQCPQSKERLASLLRPRCGGTRCWCIGTSEELDCCRGT</sequence>
<gene>
    <name evidence="1" type="ORF">CYMTET_37229</name>
</gene>
<reference evidence="1 2" key="1">
    <citation type="journal article" date="2015" name="Genome Biol. Evol.">
        <title>Comparative Genomics of a Bacterivorous Green Alga Reveals Evolutionary Causalities and Consequences of Phago-Mixotrophic Mode of Nutrition.</title>
        <authorList>
            <person name="Burns J.A."/>
            <person name="Paasch A."/>
            <person name="Narechania A."/>
            <person name="Kim E."/>
        </authorList>
    </citation>
    <scope>NUCLEOTIDE SEQUENCE [LARGE SCALE GENOMIC DNA]</scope>
    <source>
        <strain evidence="1 2">PLY_AMNH</strain>
    </source>
</reference>
<proteinExistence type="predicted"/>
<protein>
    <submittedName>
        <fullName evidence="1">Uncharacterized protein</fullName>
    </submittedName>
</protein>
<keyword evidence="2" id="KW-1185">Reference proteome</keyword>
<dbReference type="AlphaFoldDB" id="A0AAE0CEE4"/>
<organism evidence="1 2">
    <name type="scientific">Cymbomonas tetramitiformis</name>
    <dbReference type="NCBI Taxonomy" id="36881"/>
    <lineage>
        <taxon>Eukaryota</taxon>
        <taxon>Viridiplantae</taxon>
        <taxon>Chlorophyta</taxon>
        <taxon>Pyramimonadophyceae</taxon>
        <taxon>Pyramimonadales</taxon>
        <taxon>Pyramimonadaceae</taxon>
        <taxon>Cymbomonas</taxon>
    </lineage>
</organism>
<accession>A0AAE0CEE4</accession>
<name>A0AAE0CEE4_9CHLO</name>
<dbReference type="Proteomes" id="UP001190700">
    <property type="component" value="Unassembled WGS sequence"/>
</dbReference>
<comment type="caution">
    <text evidence="1">The sequence shown here is derived from an EMBL/GenBank/DDBJ whole genome shotgun (WGS) entry which is preliminary data.</text>
</comment>
<evidence type="ECO:0000313" key="2">
    <source>
        <dbReference type="Proteomes" id="UP001190700"/>
    </source>
</evidence>
<evidence type="ECO:0000313" key="1">
    <source>
        <dbReference type="EMBL" id="KAK3253528.1"/>
    </source>
</evidence>